<dbReference type="AlphaFoldDB" id="A0A4D4LKF5"/>
<feature type="region of interest" description="Disordered" evidence="1">
    <location>
        <begin position="99"/>
        <end position="149"/>
    </location>
</feature>
<dbReference type="EMBL" id="BJHW01000002">
    <property type="protein sequence ID" value="GDY58553.1"/>
    <property type="molecule type" value="Genomic_DNA"/>
</dbReference>
<accession>A0A4D4LKF5</accession>
<sequence length="149" mass="15459">MRPYLYAQQMPGLGPEAEAARGASLAADRALLGGHLDHQTAVGQPVDHPLDGGPGQPGHPGQIGEARAPGAAARLVPATPAAAPDAVAARSACRTTAELMRRSRDGSPPVSRPNVGLPPSAYLPDRIRWARTRRVPPPSSDRPAVARPI</sequence>
<comment type="caution">
    <text evidence="2">The sequence shown here is derived from an EMBL/GenBank/DDBJ whole genome shotgun (WGS) entry which is preliminary data.</text>
</comment>
<keyword evidence="3" id="KW-1185">Reference proteome</keyword>
<evidence type="ECO:0000256" key="1">
    <source>
        <dbReference type="SAM" id="MobiDB-lite"/>
    </source>
</evidence>
<protein>
    <submittedName>
        <fullName evidence="2">Uncharacterized protein</fullName>
    </submittedName>
</protein>
<reference evidence="2 3" key="1">
    <citation type="journal article" date="2020" name="Int. J. Syst. Evol. Microbiol.">
        <title>Reclassification of Streptomyces castelarensis and Streptomyces sporoclivatus as later heterotypic synonyms of Streptomyces antimycoticus.</title>
        <authorList>
            <person name="Komaki H."/>
            <person name="Tamura T."/>
        </authorList>
    </citation>
    <scope>NUCLEOTIDE SEQUENCE [LARGE SCALE GENOMIC DNA]</scope>
    <source>
        <strain evidence="2 3">NBRC 13459</strain>
    </source>
</reference>
<gene>
    <name evidence="2" type="ORF">SVIO_091760</name>
</gene>
<feature type="region of interest" description="Disordered" evidence="1">
    <location>
        <begin position="36"/>
        <end position="70"/>
    </location>
</feature>
<dbReference type="Proteomes" id="UP000301309">
    <property type="component" value="Unassembled WGS sequence"/>
</dbReference>
<organism evidence="2 3">
    <name type="scientific">Streptomyces violaceusniger</name>
    <dbReference type="NCBI Taxonomy" id="68280"/>
    <lineage>
        <taxon>Bacteria</taxon>
        <taxon>Bacillati</taxon>
        <taxon>Actinomycetota</taxon>
        <taxon>Actinomycetes</taxon>
        <taxon>Kitasatosporales</taxon>
        <taxon>Streptomycetaceae</taxon>
        <taxon>Streptomyces</taxon>
        <taxon>Streptomyces violaceusniger group</taxon>
    </lineage>
</organism>
<evidence type="ECO:0000313" key="3">
    <source>
        <dbReference type="Proteomes" id="UP000301309"/>
    </source>
</evidence>
<proteinExistence type="predicted"/>
<name>A0A4D4LKF5_STRVO</name>
<evidence type="ECO:0000313" key="2">
    <source>
        <dbReference type="EMBL" id="GDY58553.1"/>
    </source>
</evidence>